<reference evidence="2 3" key="1">
    <citation type="journal article" date="2018" name="Nat. Ecol. Evol.">
        <title>Pezizomycetes genomes reveal the molecular basis of ectomycorrhizal truffle lifestyle.</title>
        <authorList>
            <person name="Murat C."/>
            <person name="Payen T."/>
            <person name="Noel B."/>
            <person name="Kuo A."/>
            <person name="Morin E."/>
            <person name="Chen J."/>
            <person name="Kohler A."/>
            <person name="Krizsan K."/>
            <person name="Balestrini R."/>
            <person name="Da Silva C."/>
            <person name="Montanini B."/>
            <person name="Hainaut M."/>
            <person name="Levati E."/>
            <person name="Barry K.W."/>
            <person name="Belfiori B."/>
            <person name="Cichocki N."/>
            <person name="Clum A."/>
            <person name="Dockter R.B."/>
            <person name="Fauchery L."/>
            <person name="Guy J."/>
            <person name="Iotti M."/>
            <person name="Le Tacon F."/>
            <person name="Lindquist E.A."/>
            <person name="Lipzen A."/>
            <person name="Malagnac F."/>
            <person name="Mello A."/>
            <person name="Molinier V."/>
            <person name="Miyauchi S."/>
            <person name="Poulain J."/>
            <person name="Riccioni C."/>
            <person name="Rubini A."/>
            <person name="Sitrit Y."/>
            <person name="Splivallo R."/>
            <person name="Traeger S."/>
            <person name="Wang M."/>
            <person name="Zifcakova L."/>
            <person name="Wipf D."/>
            <person name="Zambonelli A."/>
            <person name="Paolocci F."/>
            <person name="Nowrousian M."/>
            <person name="Ottonello S."/>
            <person name="Baldrian P."/>
            <person name="Spatafora J.W."/>
            <person name="Henrissat B."/>
            <person name="Nagy L.G."/>
            <person name="Aury J.M."/>
            <person name="Wincker P."/>
            <person name="Grigoriev I.V."/>
            <person name="Bonfante P."/>
            <person name="Martin F.M."/>
        </authorList>
    </citation>
    <scope>NUCLEOTIDE SEQUENCE [LARGE SCALE GENOMIC DNA]</scope>
    <source>
        <strain evidence="2 3">RN42</strain>
    </source>
</reference>
<feature type="compositionally biased region" description="Polar residues" evidence="1">
    <location>
        <begin position="71"/>
        <end position="80"/>
    </location>
</feature>
<protein>
    <submittedName>
        <fullName evidence="2">Uncharacterized protein</fullName>
    </submittedName>
</protein>
<sequence>MHGQLPFSPRQQPSFATNNREFTHGRTPLTPLGFLPLIIRLLAVIRALTPPGEYQRLPLQPPTHPLASRCNRPQTRLDNSTPPHLQPTTLPTPAPVPPLPAVVSQKPHNPRYYPPARHTTLMSSLSRLSVIIGAGDKERDPIRSSRS</sequence>
<feature type="region of interest" description="Disordered" evidence="1">
    <location>
        <begin position="55"/>
        <end position="107"/>
    </location>
</feature>
<feature type="compositionally biased region" description="Pro residues" evidence="1">
    <location>
        <begin position="90"/>
        <end position="100"/>
    </location>
</feature>
<dbReference type="Proteomes" id="UP000275078">
    <property type="component" value="Unassembled WGS sequence"/>
</dbReference>
<keyword evidence="3" id="KW-1185">Reference proteome</keyword>
<evidence type="ECO:0000313" key="3">
    <source>
        <dbReference type="Proteomes" id="UP000275078"/>
    </source>
</evidence>
<dbReference type="EMBL" id="ML119666">
    <property type="protein sequence ID" value="RPA83196.1"/>
    <property type="molecule type" value="Genomic_DNA"/>
</dbReference>
<evidence type="ECO:0000256" key="1">
    <source>
        <dbReference type="SAM" id="MobiDB-lite"/>
    </source>
</evidence>
<name>A0A3N4ICJ6_ASCIM</name>
<feature type="region of interest" description="Disordered" evidence="1">
    <location>
        <begin position="1"/>
        <end position="23"/>
    </location>
</feature>
<feature type="compositionally biased region" description="Polar residues" evidence="1">
    <location>
        <begin position="9"/>
        <end position="20"/>
    </location>
</feature>
<gene>
    <name evidence="2" type="ORF">BJ508DRAFT_324784</name>
</gene>
<proteinExistence type="predicted"/>
<accession>A0A3N4ICJ6</accession>
<organism evidence="2 3">
    <name type="scientific">Ascobolus immersus RN42</name>
    <dbReference type="NCBI Taxonomy" id="1160509"/>
    <lineage>
        <taxon>Eukaryota</taxon>
        <taxon>Fungi</taxon>
        <taxon>Dikarya</taxon>
        <taxon>Ascomycota</taxon>
        <taxon>Pezizomycotina</taxon>
        <taxon>Pezizomycetes</taxon>
        <taxon>Pezizales</taxon>
        <taxon>Ascobolaceae</taxon>
        <taxon>Ascobolus</taxon>
    </lineage>
</organism>
<dbReference type="AlphaFoldDB" id="A0A3N4ICJ6"/>
<evidence type="ECO:0000313" key="2">
    <source>
        <dbReference type="EMBL" id="RPA83196.1"/>
    </source>
</evidence>